<evidence type="ECO:0000256" key="1">
    <source>
        <dbReference type="SAM" id="MobiDB-lite"/>
    </source>
</evidence>
<dbReference type="Proteomes" id="UP000000539">
    <property type="component" value="Chromosome 14"/>
</dbReference>
<feature type="compositionally biased region" description="Low complexity" evidence="1">
    <location>
        <begin position="420"/>
        <end position="435"/>
    </location>
</feature>
<evidence type="ECO:0000259" key="3">
    <source>
        <dbReference type="PROSITE" id="PS51444"/>
    </source>
</evidence>
<feature type="compositionally biased region" description="Low complexity" evidence="1">
    <location>
        <begin position="556"/>
        <end position="569"/>
    </location>
</feature>
<feature type="region of interest" description="Disordered" evidence="1">
    <location>
        <begin position="460"/>
        <end position="494"/>
    </location>
</feature>
<gene>
    <name evidence="4" type="primary">GRID2IP</name>
</gene>
<feature type="region of interest" description="Disordered" evidence="1">
    <location>
        <begin position="386"/>
        <end position="439"/>
    </location>
</feature>
<dbReference type="InterPro" id="IPR036034">
    <property type="entry name" value="PDZ_sf"/>
</dbReference>
<dbReference type="PROSITE" id="PS50106">
    <property type="entry name" value="PDZ"/>
    <property type="match status" value="1"/>
</dbReference>
<dbReference type="PANTHER" id="PTHR45725:SF3">
    <property type="entry name" value="DELPHILIN"/>
    <property type="match status" value="1"/>
</dbReference>
<proteinExistence type="predicted"/>
<feature type="compositionally biased region" description="Pro residues" evidence="1">
    <location>
        <begin position="625"/>
        <end position="638"/>
    </location>
</feature>
<feature type="compositionally biased region" description="Basic and acidic residues" evidence="1">
    <location>
        <begin position="38"/>
        <end position="58"/>
    </location>
</feature>
<accession>A0A8V0YYB5</accession>
<feature type="compositionally biased region" description="Low complexity" evidence="1">
    <location>
        <begin position="386"/>
        <end position="402"/>
    </location>
</feature>
<sequence>MGKDRSFSRHFRIFIPKKHRQRFDEVVSQSLISKLCRSKSEQHSNRLRRSRSEDHQERLLVSTRASSVPRSHEELSKSLRKTTSLITSNVASGAARRTVRVYKGNKSFGFTLRGHAPVWIESVLPGSPAENAALKPGDRILFLNGLDMRNCSHDKVVSMLQGSGAMPTLVVEEGIVNFSSDSDSADSPTSSSALTSLQWVAEILPSSIKIQGRTFNQQLEHLLTPPERYTICKALESFFQHRNIDTLIVDVYPVLDTPAKQVIWQFIYQLLTYEEQEHCQQKIARFLGYKSLAAEPEAEERYRSSVRGASLCRSSLRANRPEEGGAAAGQSDTVEVPVRLIPGERQAGDGTSLPETPNPKMMSAVYAELENRLLGSFASKVGSAALHHASPPAPNPAHAAGSTRFPSAPERGRRGGVSGGSRNRPAAPCPAGARRSGVPVSWPSDPLAAQQCYYRLHSSLQSPSSTESNPYVSLDSSPAPSPQHRPYPLSPLSRRKKLFTFSRPPRSRDTDRFLDALSEQLGHRVTIVDDFLTPENDYEEMSFHDDQGSYVTNDVSSSEYISSSDEGSSLTYSTLSDHIPPPPLSPPPPPPPLQFHDPQPVPAKAEAPKASTSPAPKPLVGHLHPVPPPPPPPPPPPVPCAPPLHRGLLHRRSETNHMSVKRLRWEQVENSEGTIWGQLGEDSDYDKLSDMVKYLDLELHFGTQKPTTPSPPFRRSLNRRIQGFPEPLLCAKHQSSYLIHVSLPEPTFMPETFKKKDVVEILSHKKAYNTSILIAHLKLSHMELRQILMTMETDRLEPSHIKQLLLYAPDGEEVQRFQNYKENPGKLSEPDQFVLQMLSVPEYKIRLRSLHFKTTLQEKTEEIKASYECICKASLELKSSKKLAKILEFVLAMGNYLNNGQPKTSKTTGFKINFLTELNTTKTVDGKSTFLHILAKSLSQHFPELLGFAKDLPTVPLAAKVNQRTLTADLKDLHTTVSDIQMACHSMPATAEDRFAIVMTSFLESAQPAMRSLDDLQHRAMEEFSKVLSFFGEDSKMTTSEAFFGIFAEFMSKFERALTDVQVGDSQRSPRMTSPLAW</sequence>
<dbReference type="GeneTree" id="ENSGT00940000157625"/>
<dbReference type="SUPFAM" id="SSF50156">
    <property type="entry name" value="PDZ domain-like"/>
    <property type="match status" value="1"/>
</dbReference>
<reference evidence="4" key="2">
    <citation type="submission" date="2025-08" db="UniProtKB">
        <authorList>
            <consortium name="Ensembl"/>
        </authorList>
    </citation>
    <scope>IDENTIFICATION</scope>
    <source>
        <strain evidence="4">broiler</strain>
    </source>
</reference>
<keyword evidence="5" id="KW-1185">Reference proteome</keyword>
<dbReference type="PROSITE" id="PS51444">
    <property type="entry name" value="FH2"/>
    <property type="match status" value="1"/>
</dbReference>
<dbReference type="AlphaFoldDB" id="A0A8V0YYB5"/>
<organism evidence="4 5">
    <name type="scientific">Gallus gallus</name>
    <name type="common">Chicken</name>
    <dbReference type="NCBI Taxonomy" id="9031"/>
    <lineage>
        <taxon>Eukaryota</taxon>
        <taxon>Metazoa</taxon>
        <taxon>Chordata</taxon>
        <taxon>Craniata</taxon>
        <taxon>Vertebrata</taxon>
        <taxon>Euteleostomi</taxon>
        <taxon>Archelosauria</taxon>
        <taxon>Archosauria</taxon>
        <taxon>Dinosauria</taxon>
        <taxon>Saurischia</taxon>
        <taxon>Theropoda</taxon>
        <taxon>Coelurosauria</taxon>
        <taxon>Aves</taxon>
        <taxon>Neognathae</taxon>
        <taxon>Galloanserae</taxon>
        <taxon>Galliformes</taxon>
        <taxon>Phasianidae</taxon>
        <taxon>Phasianinae</taxon>
        <taxon>Gallus</taxon>
    </lineage>
</organism>
<feature type="compositionally biased region" description="Low complexity" evidence="1">
    <location>
        <begin position="594"/>
        <end position="624"/>
    </location>
</feature>
<feature type="region of interest" description="Disordered" evidence="1">
    <location>
        <begin position="555"/>
        <end position="638"/>
    </location>
</feature>
<feature type="domain" description="PDZ" evidence="2">
    <location>
        <begin position="98"/>
        <end position="175"/>
    </location>
</feature>
<reference evidence="4" key="1">
    <citation type="submission" date="2020-11" db="EMBL/GenBank/DDBJ databases">
        <title>Gallus gallus (Chicken) genome, bGalGal1, GRCg7b, maternal haplotype autosomes + Z &amp; W.</title>
        <authorList>
            <person name="Warren W."/>
            <person name="Formenti G."/>
            <person name="Fedrigo O."/>
            <person name="Haase B."/>
            <person name="Mountcastle J."/>
            <person name="Balacco J."/>
            <person name="Tracey A."/>
            <person name="Schneider V."/>
            <person name="Okimoto R."/>
            <person name="Cheng H."/>
            <person name="Hawken R."/>
            <person name="Howe K."/>
            <person name="Jarvis E.D."/>
        </authorList>
    </citation>
    <scope>NUCLEOTIDE SEQUENCE [LARGE SCALE GENOMIC DNA]</scope>
    <source>
        <strain evidence="4">Broiler</strain>
    </source>
</reference>
<evidence type="ECO:0000313" key="4">
    <source>
        <dbReference type="Ensembl" id="ENSGALP00010026042.1"/>
    </source>
</evidence>
<dbReference type="InterPro" id="IPR015425">
    <property type="entry name" value="FH2_Formin"/>
</dbReference>
<dbReference type="Pfam" id="PF02181">
    <property type="entry name" value="FH2"/>
    <property type="match status" value="1"/>
</dbReference>
<evidence type="ECO:0000259" key="2">
    <source>
        <dbReference type="PROSITE" id="PS50106"/>
    </source>
</evidence>
<feature type="compositionally biased region" description="Pro residues" evidence="1">
    <location>
        <begin position="479"/>
        <end position="489"/>
    </location>
</feature>
<dbReference type="CDD" id="cd07355">
    <property type="entry name" value="HN_L-delphilin-R2_like"/>
    <property type="match status" value="1"/>
</dbReference>
<dbReference type="SUPFAM" id="SSF101447">
    <property type="entry name" value="Formin homology 2 domain (FH2 domain)"/>
    <property type="match status" value="1"/>
</dbReference>
<dbReference type="InterPro" id="IPR001478">
    <property type="entry name" value="PDZ"/>
</dbReference>
<dbReference type="SMART" id="SM00498">
    <property type="entry name" value="FH2"/>
    <property type="match status" value="1"/>
</dbReference>
<dbReference type="PANTHER" id="PTHR45725">
    <property type="entry name" value="FORMIN HOMOLOGY 2 FAMILY MEMBER"/>
    <property type="match status" value="1"/>
</dbReference>
<dbReference type="Gene3D" id="1.20.58.2220">
    <property type="entry name" value="Formin, FH2 domain"/>
    <property type="match status" value="1"/>
</dbReference>
<dbReference type="SMART" id="SM00228">
    <property type="entry name" value="PDZ"/>
    <property type="match status" value="1"/>
</dbReference>
<dbReference type="CDD" id="cd06744">
    <property type="entry name" value="PDZ2_L-delphilin-like"/>
    <property type="match status" value="1"/>
</dbReference>
<name>A0A8V0YYB5_CHICK</name>
<evidence type="ECO:0000313" key="5">
    <source>
        <dbReference type="Proteomes" id="UP000000539"/>
    </source>
</evidence>
<protein>
    <submittedName>
        <fullName evidence="4">Grid2 interacting protein</fullName>
    </submittedName>
</protein>
<feature type="compositionally biased region" description="Pro residues" evidence="1">
    <location>
        <begin position="579"/>
        <end position="593"/>
    </location>
</feature>
<dbReference type="FunCoup" id="A0A8V0YYB5">
    <property type="interactions" value="104"/>
</dbReference>
<dbReference type="Gene3D" id="2.30.42.10">
    <property type="match status" value="1"/>
</dbReference>
<feature type="domain" description="FH2" evidence="3">
    <location>
        <begin position="650"/>
        <end position="1078"/>
    </location>
</feature>
<dbReference type="InterPro" id="IPR042201">
    <property type="entry name" value="FH2_Formin_sf"/>
</dbReference>
<feature type="region of interest" description="Disordered" evidence="1">
    <location>
        <begin position="38"/>
        <end position="76"/>
    </location>
</feature>
<dbReference type="Pfam" id="PF00595">
    <property type="entry name" value="PDZ"/>
    <property type="match status" value="1"/>
</dbReference>
<reference evidence="4" key="3">
    <citation type="submission" date="2025-09" db="UniProtKB">
        <authorList>
            <consortium name="Ensembl"/>
        </authorList>
    </citation>
    <scope>IDENTIFICATION</scope>
    <source>
        <strain evidence="4">broiler</strain>
    </source>
</reference>
<dbReference type="Ensembl" id="ENSGALT00010043788.1">
    <property type="protein sequence ID" value="ENSGALP00010026042.1"/>
    <property type="gene ID" value="ENSGALG00010018119.1"/>
</dbReference>
<dbReference type="InterPro" id="IPR051425">
    <property type="entry name" value="Formin_Homology"/>
</dbReference>
<dbReference type="Gene3D" id="1.20.1160.20">
    <property type="match status" value="1"/>
</dbReference>
<dbReference type="OrthoDB" id="410721at2759"/>
<feature type="compositionally biased region" description="Polar residues" evidence="1">
    <location>
        <begin position="460"/>
        <end position="478"/>
    </location>
</feature>